<comment type="similarity">
    <text evidence="1">Belongs to the DinB family.</text>
</comment>
<dbReference type="RefSeq" id="WP_139603733.1">
    <property type="nucleotide sequence ID" value="NZ_VDCQ01000025.1"/>
</dbReference>
<reference evidence="4 5" key="1">
    <citation type="submission" date="2019-05" db="EMBL/GenBank/DDBJ databases">
        <title>We sequenced the genome of Paenibacillus hemerocallicola KCTC 33185 for further insight into its adaptation and study the phylogeny of Paenibacillus.</title>
        <authorList>
            <person name="Narsing Rao M.P."/>
        </authorList>
    </citation>
    <scope>NUCLEOTIDE SEQUENCE [LARGE SCALE GENOMIC DNA]</scope>
    <source>
        <strain evidence="4 5">KCTC 33185</strain>
    </source>
</reference>
<evidence type="ECO:0000256" key="3">
    <source>
        <dbReference type="PIRSR" id="PIRSR607837-1"/>
    </source>
</evidence>
<dbReference type="EMBL" id="VDCQ01000025">
    <property type="protein sequence ID" value="TNJ64859.1"/>
    <property type="molecule type" value="Genomic_DNA"/>
</dbReference>
<dbReference type="InterPro" id="IPR007837">
    <property type="entry name" value="DinB"/>
</dbReference>
<dbReference type="InterPro" id="IPR034660">
    <property type="entry name" value="DinB/YfiT-like"/>
</dbReference>
<dbReference type="GO" id="GO:0046872">
    <property type="term" value="F:metal ion binding"/>
    <property type="evidence" value="ECO:0007669"/>
    <property type="project" value="UniProtKB-KW"/>
</dbReference>
<gene>
    <name evidence="4" type="ORF">FE784_18635</name>
</gene>
<accession>A0A5C4T925</accession>
<dbReference type="Proteomes" id="UP000307943">
    <property type="component" value="Unassembled WGS sequence"/>
</dbReference>
<keyword evidence="5" id="KW-1185">Reference proteome</keyword>
<feature type="binding site" evidence="3">
    <location>
        <position position="139"/>
    </location>
    <ligand>
        <name>a divalent metal cation</name>
        <dbReference type="ChEBI" id="CHEBI:60240"/>
    </ligand>
</feature>
<dbReference type="Pfam" id="PF05163">
    <property type="entry name" value="DinB"/>
    <property type="match status" value="1"/>
</dbReference>
<dbReference type="Gene3D" id="1.20.120.450">
    <property type="entry name" value="dinb family like domain"/>
    <property type="match status" value="1"/>
</dbReference>
<evidence type="ECO:0000256" key="1">
    <source>
        <dbReference type="ARBA" id="ARBA00008635"/>
    </source>
</evidence>
<dbReference type="OrthoDB" id="9811413at2"/>
<evidence type="ECO:0000313" key="4">
    <source>
        <dbReference type="EMBL" id="TNJ64859.1"/>
    </source>
</evidence>
<dbReference type="AlphaFoldDB" id="A0A5C4T925"/>
<protein>
    <submittedName>
        <fullName evidence="4">Damage-inducible protein DinB</fullName>
    </submittedName>
</protein>
<evidence type="ECO:0000256" key="2">
    <source>
        <dbReference type="ARBA" id="ARBA00022723"/>
    </source>
</evidence>
<dbReference type="SUPFAM" id="SSF109854">
    <property type="entry name" value="DinB/YfiT-like putative metalloenzymes"/>
    <property type="match status" value="1"/>
</dbReference>
<dbReference type="PANTHER" id="PTHR37302">
    <property type="entry name" value="SLR1116 PROTEIN"/>
    <property type="match status" value="1"/>
</dbReference>
<evidence type="ECO:0000313" key="5">
    <source>
        <dbReference type="Proteomes" id="UP000307943"/>
    </source>
</evidence>
<organism evidence="4 5">
    <name type="scientific">Paenibacillus hemerocallicola</name>
    <dbReference type="NCBI Taxonomy" id="1172614"/>
    <lineage>
        <taxon>Bacteria</taxon>
        <taxon>Bacillati</taxon>
        <taxon>Bacillota</taxon>
        <taxon>Bacilli</taxon>
        <taxon>Bacillales</taxon>
        <taxon>Paenibacillaceae</taxon>
        <taxon>Paenibacillus</taxon>
    </lineage>
</organism>
<feature type="binding site" evidence="3">
    <location>
        <position position="143"/>
    </location>
    <ligand>
        <name>a divalent metal cation</name>
        <dbReference type="ChEBI" id="CHEBI:60240"/>
    </ligand>
</feature>
<dbReference type="PANTHER" id="PTHR37302:SF1">
    <property type="entry name" value="PROTEIN DINB"/>
    <property type="match status" value="1"/>
</dbReference>
<keyword evidence="2 3" id="KW-0479">Metal-binding</keyword>
<sequence>MKSYVMRQYDYHVWANKKVCDYLQELPEEVYRKEIVSVFPTIHDVLTHIYVIDCNWLTFLSRGGVVEMSAQYIADLKAETDRLVAETNGKNAGELGRMMDDLADRFHIFLEQHDNLEQLCPSGDFKASYIDFIQHLVNHGTYHRGNITAMLRQLGYPGTPTDFGYYLYVLSKQ</sequence>
<proteinExistence type="inferred from homology"/>
<comment type="caution">
    <text evidence="4">The sequence shown here is derived from an EMBL/GenBank/DDBJ whole genome shotgun (WGS) entry which is preliminary data.</text>
</comment>
<feature type="binding site" evidence="3">
    <location>
        <position position="48"/>
    </location>
    <ligand>
        <name>a divalent metal cation</name>
        <dbReference type="ChEBI" id="CHEBI:60240"/>
    </ligand>
</feature>
<name>A0A5C4T925_9BACL</name>